<name>A0A445JEU7_GLYSO</name>
<comment type="caution">
    <text evidence="1">The sequence shown here is derived from an EMBL/GenBank/DDBJ whole genome shotgun (WGS) entry which is preliminary data.</text>
</comment>
<dbReference type="Proteomes" id="UP000289340">
    <property type="component" value="Chromosome 8"/>
</dbReference>
<dbReference type="GO" id="GO:0042300">
    <property type="term" value="F:beta-amyrin synthase activity"/>
    <property type="evidence" value="ECO:0007669"/>
    <property type="project" value="TreeGrafter"/>
</dbReference>
<dbReference type="PANTHER" id="PTHR11764:SF58">
    <property type="entry name" value="BETA-AMYRIN SYNTHASE-RELATED"/>
    <property type="match status" value="1"/>
</dbReference>
<keyword evidence="2" id="KW-1185">Reference proteome</keyword>
<reference evidence="1 2" key="1">
    <citation type="submission" date="2018-09" db="EMBL/GenBank/DDBJ databases">
        <title>A high-quality reference genome of wild soybean provides a powerful tool to mine soybean genomes.</title>
        <authorList>
            <person name="Xie M."/>
            <person name="Chung C.Y.L."/>
            <person name="Li M.-W."/>
            <person name="Wong F.-L."/>
            <person name="Chan T.-F."/>
            <person name="Lam H.-M."/>
        </authorList>
    </citation>
    <scope>NUCLEOTIDE SEQUENCE [LARGE SCALE GENOMIC DNA]</scope>
    <source>
        <strain evidence="2">cv. W05</strain>
        <tissue evidence="1">Hypocotyl of etiolated seedlings</tissue>
    </source>
</reference>
<protein>
    <submittedName>
        <fullName evidence="1">Beta-amyrin synthase</fullName>
    </submittedName>
</protein>
<evidence type="ECO:0000313" key="1">
    <source>
        <dbReference type="EMBL" id="RZB96973.1"/>
    </source>
</evidence>
<dbReference type="EMBL" id="QZWG01000008">
    <property type="protein sequence ID" value="RZB96973.1"/>
    <property type="molecule type" value="Genomic_DNA"/>
</dbReference>
<gene>
    <name evidence="1" type="ORF">D0Y65_020596</name>
</gene>
<dbReference type="GO" id="GO:0005811">
    <property type="term" value="C:lipid droplet"/>
    <property type="evidence" value="ECO:0007669"/>
    <property type="project" value="InterPro"/>
</dbReference>
<organism evidence="1 2">
    <name type="scientific">Glycine soja</name>
    <name type="common">Wild soybean</name>
    <dbReference type="NCBI Taxonomy" id="3848"/>
    <lineage>
        <taxon>Eukaryota</taxon>
        <taxon>Viridiplantae</taxon>
        <taxon>Streptophyta</taxon>
        <taxon>Embryophyta</taxon>
        <taxon>Tracheophyta</taxon>
        <taxon>Spermatophyta</taxon>
        <taxon>Magnoliopsida</taxon>
        <taxon>eudicotyledons</taxon>
        <taxon>Gunneridae</taxon>
        <taxon>Pentapetalae</taxon>
        <taxon>rosids</taxon>
        <taxon>fabids</taxon>
        <taxon>Fabales</taxon>
        <taxon>Fabaceae</taxon>
        <taxon>Papilionoideae</taxon>
        <taxon>50 kb inversion clade</taxon>
        <taxon>NPAAA clade</taxon>
        <taxon>indigoferoid/millettioid clade</taxon>
        <taxon>Phaseoleae</taxon>
        <taxon>Glycine</taxon>
        <taxon>Glycine subgen. Soja</taxon>
    </lineage>
</organism>
<sequence>MWRLKIANGGKDPYIFSTNNFLGWEIWEFDPEACIEEQKAEVEAARENFYDNLFNFRACGDRLWWFQVKNRLL</sequence>
<dbReference type="GO" id="GO:0016104">
    <property type="term" value="P:triterpenoid biosynthetic process"/>
    <property type="evidence" value="ECO:0007669"/>
    <property type="project" value="InterPro"/>
</dbReference>
<dbReference type="AlphaFoldDB" id="A0A445JEU7"/>
<accession>A0A445JEU7</accession>
<dbReference type="PANTHER" id="PTHR11764">
    <property type="entry name" value="TERPENE CYCLASE/MUTASE FAMILY MEMBER"/>
    <property type="match status" value="1"/>
</dbReference>
<evidence type="ECO:0000313" key="2">
    <source>
        <dbReference type="Proteomes" id="UP000289340"/>
    </source>
</evidence>
<dbReference type="InterPro" id="IPR018333">
    <property type="entry name" value="Squalene_cyclase"/>
</dbReference>
<proteinExistence type="predicted"/>